<feature type="coiled-coil region" evidence="1">
    <location>
        <begin position="49"/>
        <end position="76"/>
    </location>
</feature>
<reference evidence="2" key="1">
    <citation type="journal article" date="2014" name="Front. Microbiol.">
        <title>High frequency of phylogenetically diverse reductive dehalogenase-homologous genes in deep subseafloor sedimentary metagenomes.</title>
        <authorList>
            <person name="Kawai M."/>
            <person name="Futagami T."/>
            <person name="Toyoda A."/>
            <person name="Takaki Y."/>
            <person name="Nishi S."/>
            <person name="Hori S."/>
            <person name="Arai W."/>
            <person name="Tsubouchi T."/>
            <person name="Morono Y."/>
            <person name="Uchiyama I."/>
            <person name="Ito T."/>
            <person name="Fujiyama A."/>
            <person name="Inagaki F."/>
            <person name="Takami H."/>
        </authorList>
    </citation>
    <scope>NUCLEOTIDE SEQUENCE</scope>
    <source>
        <strain evidence="2">Expedition CK06-06</strain>
    </source>
</reference>
<evidence type="ECO:0000256" key="1">
    <source>
        <dbReference type="SAM" id="Coils"/>
    </source>
</evidence>
<evidence type="ECO:0008006" key="3">
    <source>
        <dbReference type="Google" id="ProtNLM"/>
    </source>
</evidence>
<sequence>NVVAAVEGETVFHAVAKVKDQKTIESLVTDAGGKILQIPDEDLTLRDFLEITNGKIRSLEEELARLCEELQSIKEVISSFEV</sequence>
<dbReference type="EMBL" id="BARU01036974">
    <property type="protein sequence ID" value="GAH83056.1"/>
    <property type="molecule type" value="Genomic_DNA"/>
</dbReference>
<dbReference type="AlphaFoldDB" id="X1IKX9"/>
<protein>
    <recommendedName>
        <fullName evidence="3">SMC hinge domain-containing protein</fullName>
    </recommendedName>
</protein>
<keyword evidence="1" id="KW-0175">Coiled coil</keyword>
<comment type="caution">
    <text evidence="2">The sequence shown here is derived from an EMBL/GenBank/DDBJ whole genome shotgun (WGS) entry which is preliminary data.</text>
</comment>
<accession>X1IKX9</accession>
<name>X1IKX9_9ZZZZ</name>
<organism evidence="2">
    <name type="scientific">marine sediment metagenome</name>
    <dbReference type="NCBI Taxonomy" id="412755"/>
    <lineage>
        <taxon>unclassified sequences</taxon>
        <taxon>metagenomes</taxon>
        <taxon>ecological metagenomes</taxon>
    </lineage>
</organism>
<gene>
    <name evidence="2" type="ORF">S03H2_57666</name>
</gene>
<feature type="non-terminal residue" evidence="2">
    <location>
        <position position="1"/>
    </location>
</feature>
<proteinExistence type="predicted"/>
<evidence type="ECO:0000313" key="2">
    <source>
        <dbReference type="EMBL" id="GAH83056.1"/>
    </source>
</evidence>